<keyword evidence="3" id="KW-1185">Reference proteome</keyword>
<proteinExistence type="predicted"/>
<protein>
    <recommendedName>
        <fullName evidence="4">Secreted protein</fullName>
    </recommendedName>
</protein>
<accession>A0A3N4I5D6</accession>
<name>A0A3N4I5D6_ASCIM</name>
<evidence type="ECO:0000313" key="2">
    <source>
        <dbReference type="EMBL" id="RPA81312.1"/>
    </source>
</evidence>
<dbReference type="EMBL" id="ML119680">
    <property type="protein sequence ID" value="RPA81312.1"/>
    <property type="molecule type" value="Genomic_DNA"/>
</dbReference>
<gene>
    <name evidence="2" type="ORF">BJ508DRAFT_414763</name>
</gene>
<dbReference type="Proteomes" id="UP000275078">
    <property type="component" value="Unassembled WGS sequence"/>
</dbReference>
<reference evidence="2 3" key="1">
    <citation type="journal article" date="2018" name="Nat. Ecol. Evol.">
        <title>Pezizomycetes genomes reveal the molecular basis of ectomycorrhizal truffle lifestyle.</title>
        <authorList>
            <person name="Murat C."/>
            <person name="Payen T."/>
            <person name="Noel B."/>
            <person name="Kuo A."/>
            <person name="Morin E."/>
            <person name="Chen J."/>
            <person name="Kohler A."/>
            <person name="Krizsan K."/>
            <person name="Balestrini R."/>
            <person name="Da Silva C."/>
            <person name="Montanini B."/>
            <person name="Hainaut M."/>
            <person name="Levati E."/>
            <person name="Barry K.W."/>
            <person name="Belfiori B."/>
            <person name="Cichocki N."/>
            <person name="Clum A."/>
            <person name="Dockter R.B."/>
            <person name="Fauchery L."/>
            <person name="Guy J."/>
            <person name="Iotti M."/>
            <person name="Le Tacon F."/>
            <person name="Lindquist E.A."/>
            <person name="Lipzen A."/>
            <person name="Malagnac F."/>
            <person name="Mello A."/>
            <person name="Molinier V."/>
            <person name="Miyauchi S."/>
            <person name="Poulain J."/>
            <person name="Riccioni C."/>
            <person name="Rubini A."/>
            <person name="Sitrit Y."/>
            <person name="Splivallo R."/>
            <person name="Traeger S."/>
            <person name="Wang M."/>
            <person name="Zifcakova L."/>
            <person name="Wipf D."/>
            <person name="Zambonelli A."/>
            <person name="Paolocci F."/>
            <person name="Nowrousian M."/>
            <person name="Ottonello S."/>
            <person name="Baldrian P."/>
            <person name="Spatafora J.W."/>
            <person name="Henrissat B."/>
            <person name="Nagy L.G."/>
            <person name="Aury J.M."/>
            <person name="Wincker P."/>
            <person name="Grigoriev I.V."/>
            <person name="Bonfante P."/>
            <person name="Martin F.M."/>
        </authorList>
    </citation>
    <scope>NUCLEOTIDE SEQUENCE [LARGE SCALE GENOMIC DNA]</scope>
    <source>
        <strain evidence="2 3">RN42</strain>
    </source>
</reference>
<evidence type="ECO:0008006" key="4">
    <source>
        <dbReference type="Google" id="ProtNLM"/>
    </source>
</evidence>
<sequence length="218" mass="23829">MLLFNLLLGILPLIAATIIPNVELDTATVGPKANLGPLTTAEIAHFDAFIETIQPGPYLNFSDPIYASFVDAVLHRSYLAPHLRNPTQIEESQLSASADESKTYGRIDCATSAASPTREEYFDLLNLIKFIWRDDFYYCPQRNGHGSKCTNYAEWRGASLGICGDKSSGDDIECTKMIRAAEHIFKACASGNHVGGQQGLWTFGGGPGSKPHNRVILH</sequence>
<feature type="signal peptide" evidence="1">
    <location>
        <begin position="1"/>
        <end position="16"/>
    </location>
</feature>
<organism evidence="2 3">
    <name type="scientific">Ascobolus immersus RN42</name>
    <dbReference type="NCBI Taxonomy" id="1160509"/>
    <lineage>
        <taxon>Eukaryota</taxon>
        <taxon>Fungi</taxon>
        <taxon>Dikarya</taxon>
        <taxon>Ascomycota</taxon>
        <taxon>Pezizomycotina</taxon>
        <taxon>Pezizomycetes</taxon>
        <taxon>Pezizales</taxon>
        <taxon>Ascobolaceae</taxon>
        <taxon>Ascobolus</taxon>
    </lineage>
</organism>
<dbReference type="AlphaFoldDB" id="A0A3N4I5D6"/>
<dbReference type="OrthoDB" id="5504656at2759"/>
<keyword evidence="1" id="KW-0732">Signal</keyword>
<evidence type="ECO:0000313" key="3">
    <source>
        <dbReference type="Proteomes" id="UP000275078"/>
    </source>
</evidence>
<feature type="chain" id="PRO_5018036565" description="Secreted protein" evidence="1">
    <location>
        <begin position="17"/>
        <end position="218"/>
    </location>
</feature>
<evidence type="ECO:0000256" key="1">
    <source>
        <dbReference type="SAM" id="SignalP"/>
    </source>
</evidence>